<proteinExistence type="predicted"/>
<dbReference type="SUPFAM" id="SSF55785">
    <property type="entry name" value="PYP-like sensor domain (PAS domain)"/>
    <property type="match status" value="3"/>
</dbReference>
<dbReference type="InterPro" id="IPR000700">
    <property type="entry name" value="PAS-assoc_C"/>
</dbReference>
<reference evidence="5 6" key="1">
    <citation type="submission" date="2021-02" db="EMBL/GenBank/DDBJ databases">
        <title>Niveibacterium changnyeongensis HC41.</title>
        <authorList>
            <person name="Kang M."/>
        </authorList>
    </citation>
    <scope>NUCLEOTIDE SEQUENCE [LARGE SCALE GENOMIC DNA]</scope>
    <source>
        <strain evidence="5 6">HC41</strain>
    </source>
</reference>
<evidence type="ECO:0000259" key="3">
    <source>
        <dbReference type="PROSITE" id="PS50883"/>
    </source>
</evidence>
<dbReference type="InterPro" id="IPR001610">
    <property type="entry name" value="PAC"/>
</dbReference>
<dbReference type="Pfam" id="PF00563">
    <property type="entry name" value="EAL"/>
    <property type="match status" value="1"/>
</dbReference>
<gene>
    <name evidence="5" type="ORF">JY500_07155</name>
</gene>
<dbReference type="RefSeq" id="WP_206255742.1">
    <property type="nucleotide sequence ID" value="NZ_CP071060.1"/>
</dbReference>
<keyword evidence="6" id="KW-1185">Reference proteome</keyword>
<evidence type="ECO:0000259" key="1">
    <source>
        <dbReference type="PROSITE" id="PS50112"/>
    </source>
</evidence>
<dbReference type="PROSITE" id="PS50113">
    <property type="entry name" value="PAC"/>
    <property type="match status" value="2"/>
</dbReference>
<dbReference type="PANTHER" id="PTHR44757">
    <property type="entry name" value="DIGUANYLATE CYCLASE DGCP"/>
    <property type="match status" value="1"/>
</dbReference>
<dbReference type="SUPFAM" id="SSF55073">
    <property type="entry name" value="Nucleotide cyclase"/>
    <property type="match status" value="1"/>
</dbReference>
<dbReference type="InterPro" id="IPR035919">
    <property type="entry name" value="EAL_sf"/>
</dbReference>
<dbReference type="Gene3D" id="3.20.20.450">
    <property type="entry name" value="EAL domain"/>
    <property type="match status" value="1"/>
</dbReference>
<dbReference type="CDD" id="cd00130">
    <property type="entry name" value="PAS"/>
    <property type="match status" value="2"/>
</dbReference>
<accession>A0ABX7M9H9</accession>
<dbReference type="SMART" id="SM00052">
    <property type="entry name" value="EAL"/>
    <property type="match status" value="1"/>
</dbReference>
<dbReference type="SMART" id="SM00267">
    <property type="entry name" value="GGDEF"/>
    <property type="match status" value="1"/>
</dbReference>
<dbReference type="NCBIfam" id="TIGR00229">
    <property type="entry name" value="sensory_box"/>
    <property type="match status" value="2"/>
</dbReference>
<organism evidence="5 6">
    <name type="scientific">Niveibacterium microcysteis</name>
    <dbReference type="NCBI Taxonomy" id="2811415"/>
    <lineage>
        <taxon>Bacteria</taxon>
        <taxon>Pseudomonadati</taxon>
        <taxon>Pseudomonadota</taxon>
        <taxon>Betaproteobacteria</taxon>
        <taxon>Rhodocyclales</taxon>
        <taxon>Rhodocyclaceae</taxon>
        <taxon>Niveibacterium</taxon>
    </lineage>
</organism>
<dbReference type="PROSITE" id="PS50883">
    <property type="entry name" value="EAL"/>
    <property type="match status" value="1"/>
</dbReference>
<dbReference type="Proteomes" id="UP000663570">
    <property type="component" value="Chromosome"/>
</dbReference>
<dbReference type="InterPro" id="IPR029787">
    <property type="entry name" value="Nucleotide_cyclase"/>
</dbReference>
<dbReference type="Pfam" id="PF13426">
    <property type="entry name" value="PAS_9"/>
    <property type="match status" value="1"/>
</dbReference>
<feature type="domain" description="PAC" evidence="2">
    <location>
        <begin position="216"/>
        <end position="269"/>
    </location>
</feature>
<evidence type="ECO:0000313" key="6">
    <source>
        <dbReference type="Proteomes" id="UP000663570"/>
    </source>
</evidence>
<name>A0ABX7M9H9_9RHOO</name>
<dbReference type="CDD" id="cd01948">
    <property type="entry name" value="EAL"/>
    <property type="match status" value="1"/>
</dbReference>
<dbReference type="Gene3D" id="3.30.70.270">
    <property type="match status" value="1"/>
</dbReference>
<dbReference type="PROSITE" id="PS50887">
    <property type="entry name" value="GGDEF"/>
    <property type="match status" value="1"/>
</dbReference>
<dbReference type="PROSITE" id="PS50112">
    <property type="entry name" value="PAS"/>
    <property type="match status" value="2"/>
</dbReference>
<protein>
    <submittedName>
        <fullName evidence="5">EAL domain-containing protein</fullName>
    </submittedName>
</protein>
<dbReference type="Pfam" id="PF08447">
    <property type="entry name" value="PAS_3"/>
    <property type="match status" value="1"/>
</dbReference>
<dbReference type="Pfam" id="PF00990">
    <property type="entry name" value="GGDEF"/>
    <property type="match status" value="1"/>
</dbReference>
<dbReference type="EMBL" id="CP071060">
    <property type="protein sequence ID" value="QSI78395.1"/>
    <property type="molecule type" value="Genomic_DNA"/>
</dbReference>
<sequence>MNDASPLVPPNTVPADMYATLFDNLINGLAYCRAEYEGDTAVDFIYLLVNEAFCRQTGLPDVTGRRASEAIPGITQTDRALIERYGRVARGGAAERFEHYVEALKMWFSISVFSPAPDHFIAVFDVITERKNAELALRQSERRLARVIEGSDQGFWEWNLQTGEFSVSPRFETMLGYAPGEMKLDPANWPAYVDPDDLRLAHESIRRHTEGAIPAHEVELRMLTKSGAWHWVLTCGRVVERDAAGNPTMMSGTHTDIHQKKQAELALRQAAAVYENTQEGVLITDADGHIVSVNRAFTAMTGYTLDEVLGMTASILKSGRHDAVFFAAMWAEIAATGRWQGELWNRRKNGEIYPQLTSISAVRDGRGHVSRYVGVLTDISAIKASEERLEFLAHHDPLTNLPNRLTLFSRIERAMKVAKREGHSTALLMLDLDRFKDVNDSFGHLVGDSLLQRVAEGLRCRLREVDTLSRLGGDEFTILLEKLHRPDDASRVAEDILDTLRTPWTLPGGSQLRVSASIGIAHYPGSAVSPEELLQQADAAMYRAKREGRGRYHYFSQDLTHAARARLELESALRSAIENGELRAYFQPQIDIRSGHLVGAEALVRWHKNGDRVIAPDAFIPLAEETGLIVPLGEWMLREACHQASSWPARRGNPLGVAVNVAAAQIRRADFADMVLGILAGSGLPPERLELELTESSLQGEEDAGLAQLARLRDAGVRIAIDDFGTGYSSLAYLKRLPLDVLKIDRSFVEHVVNRRDDREIVTAIVQIGRTLGFKVIAEGVETQAQLDILDGLACDLYQGYLCSKPLPAEDFMAFAKHGTALGNRSPQ</sequence>
<evidence type="ECO:0000313" key="5">
    <source>
        <dbReference type="EMBL" id="QSI78395.1"/>
    </source>
</evidence>
<dbReference type="InterPro" id="IPR043128">
    <property type="entry name" value="Rev_trsase/Diguanyl_cyclase"/>
</dbReference>
<evidence type="ECO:0000259" key="2">
    <source>
        <dbReference type="PROSITE" id="PS50113"/>
    </source>
</evidence>
<dbReference type="SMART" id="SM00086">
    <property type="entry name" value="PAC"/>
    <property type="match status" value="2"/>
</dbReference>
<feature type="domain" description="PAC" evidence="2">
    <location>
        <begin position="339"/>
        <end position="391"/>
    </location>
</feature>
<dbReference type="InterPro" id="IPR052155">
    <property type="entry name" value="Biofilm_reg_signaling"/>
</dbReference>
<dbReference type="InterPro" id="IPR035965">
    <property type="entry name" value="PAS-like_dom_sf"/>
</dbReference>
<feature type="domain" description="EAL" evidence="3">
    <location>
        <begin position="566"/>
        <end position="820"/>
    </location>
</feature>
<dbReference type="InterPro" id="IPR000160">
    <property type="entry name" value="GGDEF_dom"/>
</dbReference>
<feature type="domain" description="GGDEF" evidence="4">
    <location>
        <begin position="423"/>
        <end position="557"/>
    </location>
</feature>
<dbReference type="SUPFAM" id="SSF141868">
    <property type="entry name" value="EAL domain-like"/>
    <property type="match status" value="1"/>
</dbReference>
<dbReference type="NCBIfam" id="TIGR00254">
    <property type="entry name" value="GGDEF"/>
    <property type="match status" value="1"/>
</dbReference>
<dbReference type="SMART" id="SM00091">
    <property type="entry name" value="PAS"/>
    <property type="match status" value="2"/>
</dbReference>
<feature type="domain" description="PAS" evidence="1">
    <location>
        <begin position="140"/>
        <end position="212"/>
    </location>
</feature>
<feature type="domain" description="PAS" evidence="1">
    <location>
        <begin position="266"/>
        <end position="310"/>
    </location>
</feature>
<dbReference type="CDD" id="cd01949">
    <property type="entry name" value="GGDEF"/>
    <property type="match status" value="1"/>
</dbReference>
<evidence type="ECO:0000259" key="4">
    <source>
        <dbReference type="PROSITE" id="PS50887"/>
    </source>
</evidence>
<dbReference type="InterPro" id="IPR001633">
    <property type="entry name" value="EAL_dom"/>
</dbReference>
<dbReference type="PANTHER" id="PTHR44757:SF2">
    <property type="entry name" value="BIOFILM ARCHITECTURE MAINTENANCE PROTEIN MBAA"/>
    <property type="match status" value="1"/>
</dbReference>
<dbReference type="InterPro" id="IPR013655">
    <property type="entry name" value="PAS_fold_3"/>
</dbReference>
<dbReference type="InterPro" id="IPR000014">
    <property type="entry name" value="PAS"/>
</dbReference>
<dbReference type="Gene3D" id="3.30.450.20">
    <property type="entry name" value="PAS domain"/>
    <property type="match status" value="3"/>
</dbReference>